<dbReference type="InterPro" id="IPR052179">
    <property type="entry name" value="DD-CPase-like"/>
</dbReference>
<dbReference type="RefSeq" id="WP_067972577.1">
    <property type="nucleotide sequence ID" value="NZ_CAJHKM010000004.1"/>
</dbReference>
<evidence type="ECO:0000259" key="2">
    <source>
        <dbReference type="Pfam" id="PF02557"/>
    </source>
</evidence>
<sequence>MTGEGFKRVRQMVYMILLAGMVVVLGLVDRSSTFESQVKLTNQVPALKANERPSQGKLQAPGADQLEARFGGKLDQVLAELPESIDPKDWRLILVNRQALLDKEPDFEAAQTPEGQVYDQRLQGDLEALMADARAAGYDLRTISAFRSIESQAYNRQHQYETYLNQGKSKEEAERMTDAYIAPERATEHATGLAFDWLSQAWLDQGGGLDDSFVEDPAAQWLADNAHKYGFILRYLKDREAITGYEFEPWHYRYVGREHAAFIQRYGLTLEEYLQLGRYRDQVKSGS</sequence>
<keyword evidence="5" id="KW-1185">Reference proteome</keyword>
<feature type="transmembrane region" description="Helical" evidence="1">
    <location>
        <begin position="12"/>
        <end position="28"/>
    </location>
</feature>
<dbReference type="Pfam" id="PF02557">
    <property type="entry name" value="VanY"/>
    <property type="match status" value="1"/>
</dbReference>
<accession>A0A120I936</accession>
<keyword evidence="1" id="KW-0812">Transmembrane</keyword>
<keyword evidence="1" id="KW-0472">Membrane</keyword>
<dbReference type="InterPro" id="IPR009045">
    <property type="entry name" value="Zn_M74/Hedgehog-like"/>
</dbReference>
<dbReference type="Gene3D" id="3.30.1380.10">
    <property type="match status" value="1"/>
</dbReference>
<gene>
    <name evidence="3" type="ORF">AWM72_02305</name>
    <name evidence="4" type="ORF">CYJ28_06790</name>
</gene>
<dbReference type="GeneID" id="92902899"/>
<dbReference type="EMBL" id="CP014160">
    <property type="protein sequence ID" value="AMB93668.1"/>
    <property type="molecule type" value="Genomic_DNA"/>
</dbReference>
<name>A0A120I936_9LACT</name>
<reference evidence="4 6" key="3">
    <citation type="submission" date="2017-12" db="EMBL/GenBank/DDBJ databases">
        <title>Phylogenetic diversity of female urinary microbiome.</title>
        <authorList>
            <person name="Thomas-White K."/>
            <person name="Wolfe A.J."/>
        </authorList>
    </citation>
    <scope>NUCLEOTIDE SEQUENCE [LARGE SCALE GENOMIC DNA]</scope>
    <source>
        <strain evidence="4 6">UMB0139</strain>
    </source>
</reference>
<dbReference type="GO" id="GO:0008233">
    <property type="term" value="F:peptidase activity"/>
    <property type="evidence" value="ECO:0007669"/>
    <property type="project" value="InterPro"/>
</dbReference>
<dbReference type="OrthoDB" id="9792074at2"/>
<dbReference type="EMBL" id="PKGY01000003">
    <property type="protein sequence ID" value="PKZ21604.1"/>
    <property type="molecule type" value="Genomic_DNA"/>
</dbReference>
<dbReference type="AlphaFoldDB" id="A0A120I936"/>
<dbReference type="SUPFAM" id="SSF55166">
    <property type="entry name" value="Hedgehog/DD-peptidase"/>
    <property type="match status" value="1"/>
</dbReference>
<dbReference type="Proteomes" id="UP000069912">
    <property type="component" value="Chromosome"/>
</dbReference>
<dbReference type="Proteomes" id="UP000234239">
    <property type="component" value="Unassembled WGS sequence"/>
</dbReference>
<organism evidence="3 5">
    <name type="scientific">Aerococcus sanguinicola</name>
    <dbReference type="NCBI Taxonomy" id="119206"/>
    <lineage>
        <taxon>Bacteria</taxon>
        <taxon>Bacillati</taxon>
        <taxon>Bacillota</taxon>
        <taxon>Bacilli</taxon>
        <taxon>Lactobacillales</taxon>
        <taxon>Aerococcaceae</taxon>
        <taxon>Aerococcus</taxon>
    </lineage>
</organism>
<keyword evidence="1" id="KW-1133">Transmembrane helix</keyword>
<dbReference type="CDD" id="cd14852">
    <property type="entry name" value="LD-carboxypeptidase"/>
    <property type="match status" value="1"/>
</dbReference>
<dbReference type="InterPro" id="IPR058193">
    <property type="entry name" value="VanY/YodJ_core_dom"/>
</dbReference>
<protein>
    <recommendedName>
        <fullName evidence="2">D-alanyl-D-alanine carboxypeptidase-like core domain-containing protein</fullName>
    </recommendedName>
</protein>
<dbReference type="PANTHER" id="PTHR34385">
    <property type="entry name" value="D-ALANYL-D-ALANINE CARBOXYPEPTIDASE"/>
    <property type="match status" value="1"/>
</dbReference>
<reference evidence="5" key="2">
    <citation type="submission" date="2016-01" db="EMBL/GenBank/DDBJ databases">
        <title>Six Aerococcus type strain genome sequencing and assembly using PacBio and Illumina Hiseq.</title>
        <authorList>
            <person name="Carkaci D."/>
            <person name="Dargis R."/>
            <person name="Nielsen X.C."/>
            <person name="Skovgaard O."/>
            <person name="Fuursted K."/>
            <person name="Christensen J.J."/>
        </authorList>
    </citation>
    <scope>NUCLEOTIDE SEQUENCE [LARGE SCALE GENOMIC DNA]</scope>
    <source>
        <strain evidence="5">CCUG43001</strain>
    </source>
</reference>
<evidence type="ECO:0000256" key="1">
    <source>
        <dbReference type="SAM" id="Phobius"/>
    </source>
</evidence>
<feature type="domain" description="D-alanyl-D-alanine carboxypeptidase-like core" evidence="2">
    <location>
        <begin position="119"/>
        <end position="256"/>
    </location>
</feature>
<evidence type="ECO:0000313" key="5">
    <source>
        <dbReference type="Proteomes" id="UP000069912"/>
    </source>
</evidence>
<dbReference type="InterPro" id="IPR003709">
    <property type="entry name" value="VanY-like_core_dom"/>
</dbReference>
<dbReference type="GO" id="GO:0006508">
    <property type="term" value="P:proteolysis"/>
    <property type="evidence" value="ECO:0007669"/>
    <property type="project" value="InterPro"/>
</dbReference>
<reference evidence="3 5" key="1">
    <citation type="journal article" date="2016" name="Genome Announc.">
        <title>Complete Genome Sequences of Aerococcus christensenii CCUG 28831T, Aerococcus sanguinicola CCUG 43001T, Aerococcus urinae CCUG 36881T, Aerococcus urinaeequi CCUG 28094T, Aerococcus urinaehominis CCUG 42038 BT, and Aerococcus viridans CCUG 4311T.</title>
        <authorList>
            <person name="Carkaci D."/>
            <person name="Dargis R."/>
            <person name="Nielsen X.C."/>
            <person name="Skovgaard O."/>
            <person name="Fuursted K."/>
            <person name="Christensen J.J."/>
        </authorList>
    </citation>
    <scope>NUCLEOTIDE SEQUENCE [LARGE SCALE GENOMIC DNA]</scope>
    <source>
        <strain evidence="3 5">CCUG43001</strain>
    </source>
</reference>
<dbReference type="PANTHER" id="PTHR34385:SF1">
    <property type="entry name" value="PEPTIDOGLYCAN L-ALANYL-D-GLUTAMATE ENDOPEPTIDASE CWLK"/>
    <property type="match status" value="1"/>
</dbReference>
<evidence type="ECO:0000313" key="4">
    <source>
        <dbReference type="EMBL" id="PKZ21604.1"/>
    </source>
</evidence>
<dbReference type="KEGG" id="asan:AWM72_02305"/>
<proteinExistence type="predicted"/>
<evidence type="ECO:0000313" key="3">
    <source>
        <dbReference type="EMBL" id="AMB93668.1"/>
    </source>
</evidence>
<evidence type="ECO:0000313" key="6">
    <source>
        <dbReference type="Proteomes" id="UP000234239"/>
    </source>
</evidence>